<dbReference type="RefSeq" id="XP_033161659.1">
    <property type="nucleotide sequence ID" value="XM_033305768.1"/>
</dbReference>
<gene>
    <name evidence="3" type="primary">LOC117141970</name>
</gene>
<dbReference type="Pfam" id="PF06477">
    <property type="entry name" value="DUF1091"/>
    <property type="match status" value="1"/>
</dbReference>
<proteinExistence type="predicted"/>
<keyword evidence="2" id="KW-1185">Reference proteome</keyword>
<evidence type="ECO:0000313" key="2">
    <source>
        <dbReference type="Proteomes" id="UP000515162"/>
    </source>
</evidence>
<feature type="signal peptide" evidence="1">
    <location>
        <begin position="1"/>
        <end position="24"/>
    </location>
</feature>
<name>A0A6P8KBQ2_DROMA</name>
<dbReference type="AlphaFoldDB" id="A0A6P8KBQ2"/>
<reference evidence="3" key="1">
    <citation type="submission" date="2025-08" db="UniProtKB">
        <authorList>
            <consortium name="RefSeq"/>
        </authorList>
    </citation>
    <scope>IDENTIFICATION</scope>
    <source>
        <strain evidence="3">Mau12</strain>
        <tissue evidence="3">Whole Body</tissue>
    </source>
</reference>
<dbReference type="GeneID" id="117141970"/>
<dbReference type="PANTHER" id="PTHR20898">
    <property type="entry name" value="DAEDALUS ON 3-RELATED-RELATED"/>
    <property type="match status" value="1"/>
</dbReference>
<keyword evidence="1" id="KW-0732">Signal</keyword>
<feature type="chain" id="PRO_5028343705" evidence="1">
    <location>
        <begin position="25"/>
        <end position="192"/>
    </location>
</feature>
<evidence type="ECO:0000313" key="3">
    <source>
        <dbReference type="RefSeq" id="XP_033161659.1"/>
    </source>
</evidence>
<sequence length="192" mass="22557">MNVEKLFTLVNLILGIVFLSSVCGEKEKEVYLTKLECLNYMPELVRNVSCYLNETHRTGSINVEFILTQDVEDMKGIYILTLIRGSYVTNFTSLHLDYCQMLSSVEKHFIFKMLTKQLRETANFPLQCPLKMNTRYYTNGLKINSKYIPSYMPETNFISDAHLRVKDRKVFRLLVKGRFSRSEFSRNYIKTE</sequence>
<dbReference type="Proteomes" id="UP000515162">
    <property type="component" value="Chromosome 3L"/>
</dbReference>
<protein>
    <submittedName>
        <fullName evidence="3">Uncharacterized protein LOC117141970</fullName>
    </submittedName>
</protein>
<dbReference type="PANTHER" id="PTHR20898:SF0">
    <property type="entry name" value="DAEDALUS ON 3-RELATED"/>
    <property type="match status" value="1"/>
</dbReference>
<dbReference type="SMART" id="SM00697">
    <property type="entry name" value="DM8"/>
    <property type="match status" value="1"/>
</dbReference>
<evidence type="ECO:0000256" key="1">
    <source>
        <dbReference type="SAM" id="SignalP"/>
    </source>
</evidence>
<accession>A0A6P8KBQ2</accession>
<dbReference type="InterPro" id="IPR010512">
    <property type="entry name" value="DUF1091"/>
</dbReference>
<organism evidence="2 3">
    <name type="scientific">Drosophila mauritiana</name>
    <name type="common">Fruit fly</name>
    <dbReference type="NCBI Taxonomy" id="7226"/>
    <lineage>
        <taxon>Eukaryota</taxon>
        <taxon>Metazoa</taxon>
        <taxon>Ecdysozoa</taxon>
        <taxon>Arthropoda</taxon>
        <taxon>Hexapoda</taxon>
        <taxon>Insecta</taxon>
        <taxon>Pterygota</taxon>
        <taxon>Neoptera</taxon>
        <taxon>Endopterygota</taxon>
        <taxon>Diptera</taxon>
        <taxon>Brachycera</taxon>
        <taxon>Muscomorpha</taxon>
        <taxon>Ephydroidea</taxon>
        <taxon>Drosophilidae</taxon>
        <taxon>Drosophila</taxon>
        <taxon>Sophophora</taxon>
    </lineage>
</organism>